<organism evidence="1 2">
    <name type="scientific">Buddleja alternifolia</name>
    <dbReference type="NCBI Taxonomy" id="168488"/>
    <lineage>
        <taxon>Eukaryota</taxon>
        <taxon>Viridiplantae</taxon>
        <taxon>Streptophyta</taxon>
        <taxon>Embryophyta</taxon>
        <taxon>Tracheophyta</taxon>
        <taxon>Spermatophyta</taxon>
        <taxon>Magnoliopsida</taxon>
        <taxon>eudicotyledons</taxon>
        <taxon>Gunneridae</taxon>
        <taxon>Pentapetalae</taxon>
        <taxon>asterids</taxon>
        <taxon>lamiids</taxon>
        <taxon>Lamiales</taxon>
        <taxon>Scrophulariaceae</taxon>
        <taxon>Buddlejeae</taxon>
        <taxon>Buddleja</taxon>
    </lineage>
</organism>
<reference evidence="1" key="1">
    <citation type="submission" date="2019-10" db="EMBL/GenBank/DDBJ databases">
        <authorList>
            <person name="Zhang R."/>
            <person name="Pan Y."/>
            <person name="Wang J."/>
            <person name="Ma R."/>
            <person name="Yu S."/>
        </authorList>
    </citation>
    <scope>NUCLEOTIDE SEQUENCE</scope>
    <source>
        <strain evidence="1">LA-IB0</strain>
        <tissue evidence="1">Leaf</tissue>
    </source>
</reference>
<gene>
    <name evidence="1" type="ORF">BUALT_Bualt05G0069700</name>
</gene>
<dbReference type="Proteomes" id="UP000826271">
    <property type="component" value="Unassembled WGS sequence"/>
</dbReference>
<keyword evidence="2" id="KW-1185">Reference proteome</keyword>
<sequence length="238" mass="27838">MAPMYLVSSDAFRRTKLVARKKWRPEAEVTESIIKEEFSIPEELEIEIAKVVQFETEEIGLPRLLVKKRKEQKLYTLNLRSEFTDCAKRMVSFGWIKKDDTFSDFHPVYQARFEPRRKFEVTQLKMCWKSEPTVIRLTFDDFIDLREDNQFFADHPGAVPISNPQRYRRSGPLLNDRLLVELVLCLDAEELRGLSAPPLWGKFVPRVMANHLMALHFSNWRNLLTYNQSIVLGGSCLA</sequence>
<protein>
    <submittedName>
        <fullName evidence="1">Uncharacterized protein</fullName>
    </submittedName>
</protein>
<name>A0AAV6XHB7_9LAMI</name>
<dbReference type="AlphaFoldDB" id="A0AAV6XHB7"/>
<accession>A0AAV6XHB7</accession>
<evidence type="ECO:0000313" key="1">
    <source>
        <dbReference type="EMBL" id="KAG8382364.1"/>
    </source>
</evidence>
<evidence type="ECO:0000313" key="2">
    <source>
        <dbReference type="Proteomes" id="UP000826271"/>
    </source>
</evidence>
<proteinExistence type="predicted"/>
<dbReference type="EMBL" id="WHWC01000005">
    <property type="protein sequence ID" value="KAG8382364.1"/>
    <property type="molecule type" value="Genomic_DNA"/>
</dbReference>
<comment type="caution">
    <text evidence="1">The sequence shown here is derived from an EMBL/GenBank/DDBJ whole genome shotgun (WGS) entry which is preliminary data.</text>
</comment>